<evidence type="ECO:0000256" key="1">
    <source>
        <dbReference type="ARBA" id="ARBA00001255"/>
    </source>
</evidence>
<dbReference type="RefSeq" id="WP_152260766.1">
    <property type="nucleotide sequence ID" value="NZ_CP045143.1"/>
</dbReference>
<evidence type="ECO:0000256" key="2">
    <source>
        <dbReference type="ARBA" id="ARBA00006202"/>
    </source>
</evidence>
<dbReference type="GO" id="GO:0016052">
    <property type="term" value="P:carbohydrate catabolic process"/>
    <property type="evidence" value="ECO:0007669"/>
    <property type="project" value="InterPro"/>
</dbReference>
<dbReference type="InterPro" id="IPR017853">
    <property type="entry name" value="GH"/>
</dbReference>
<dbReference type="PANTHER" id="PTHR43053:SF3">
    <property type="entry name" value="ALPHA-GALACTOSIDASE C-RELATED"/>
    <property type="match status" value="1"/>
</dbReference>
<evidence type="ECO:0000256" key="7">
    <source>
        <dbReference type="PIRSR" id="PIRSR005536-1"/>
    </source>
</evidence>
<feature type="binding site" evidence="8">
    <location>
        <position position="199"/>
    </location>
    <ligand>
        <name>substrate</name>
    </ligand>
</feature>
<dbReference type="PANTHER" id="PTHR43053">
    <property type="entry name" value="GLYCOSIDASE FAMILY 31"/>
    <property type="match status" value="1"/>
</dbReference>
<gene>
    <name evidence="11" type="ORF">D1010_08870</name>
</gene>
<comment type="catalytic activity">
    <reaction evidence="1 6">
        <text>Hydrolysis of terminal, non-reducing alpha-D-galactose residues in alpha-D-galactosides, including galactose oligosaccharides, galactomannans and galactolipids.</text>
        <dbReference type="EC" id="3.2.1.22"/>
    </reaction>
</comment>
<dbReference type="PIRSF" id="PIRSF005536">
    <property type="entry name" value="Agal"/>
    <property type="match status" value="1"/>
</dbReference>
<feature type="binding site" evidence="8">
    <location>
        <position position="548"/>
    </location>
    <ligand>
        <name>substrate</name>
    </ligand>
</feature>
<evidence type="ECO:0000256" key="8">
    <source>
        <dbReference type="PIRSR" id="PIRSR005536-2"/>
    </source>
</evidence>
<dbReference type="PRINTS" id="PR00743">
    <property type="entry name" value="GLHYDRLASE36"/>
</dbReference>
<evidence type="ECO:0000313" key="11">
    <source>
        <dbReference type="EMBL" id="QFR23505.1"/>
    </source>
</evidence>
<feature type="binding site" evidence="8">
    <location>
        <position position="443"/>
    </location>
    <ligand>
        <name>substrate</name>
    </ligand>
</feature>
<feature type="binding site" evidence="8">
    <location>
        <begin position="476"/>
        <end position="480"/>
    </location>
    <ligand>
        <name>substrate</name>
    </ligand>
</feature>
<dbReference type="EC" id="3.2.1.22" evidence="3 6"/>
<dbReference type="GO" id="GO:0004557">
    <property type="term" value="F:alpha-galactosidase activity"/>
    <property type="evidence" value="ECO:0007669"/>
    <property type="project" value="UniProtKB-UniRule"/>
</dbReference>
<evidence type="ECO:0000313" key="12">
    <source>
        <dbReference type="Proteomes" id="UP000326779"/>
    </source>
</evidence>
<sequence>MGIFVTPDYHFELTTDHTSYLFNVLESGDLGHVYYGPKLAWPNYANLEANEFRMVMPVLRPDTPEFSLDNLKQEYPSYGHGDFRYPAYQITYPDGSRISEFQYDHYAIVRGKTALPHFPSAFSDGDQDDVETLTVYLEDKTAKLSLALNYSVFPHQDVIVRSAAFTNTGTGSVTLDAAGSFAVDLPSSCFDLYQLSGAWARERHLYHRPLTRGIQSVSSTRNSSSAQQNPFIALGSKQIDDANGAVYGFSLIYSGSFLAQAEVDYYDTTRVTMGINPFDFVWQLAPEESFQTPEGILTYSDQGWNGMSDNFHQFLTHHLLPQRWVNQDRPILINNWEATYFNFNEEKLVALGEKAKALGIELLVLDDGWFGKRNDATTSLGDWEANLAKLPNGLAGLSKKIHGLGLKFGLWFEPEMVSQESNLYKAHPDWVIHVPNRRMTPSRNQFVLDFSRTEVIDYLYRAMSQAIQEAQLDYIKWDMNRHITELYSLALPPEREKELGYRYIQGVYQLYERLTTAFPDVLFESCASGGGRFDPGLLYYAPQAWTSDDTDAMERLKIQWGTSLVYPLSTMGAHVSAVPNHQTRRITSLKTRAEVAYFGLLGYELDITKLSLADETTIKDQIRFYKTHRTLLQHGKFIRLVSPYANDGNVTAWMVISPDGTEAIAARYQVLAEPNPDYHWLKFTGLDPQAVYTINGQGQYGGDELMSAGLFIPQLFDIRKARDPSFDQKHSFDFSSALFLIKRVAPR</sequence>
<dbReference type="FunFam" id="3.20.20.70:FF:000118">
    <property type="entry name" value="Alpha-galactosidase"/>
    <property type="match status" value="1"/>
</dbReference>
<feature type="active site" description="Nucleophile" evidence="7">
    <location>
        <position position="478"/>
    </location>
</feature>
<accession>A0A5P8M5I9</accession>
<evidence type="ECO:0000256" key="5">
    <source>
        <dbReference type="ARBA" id="ARBA00023295"/>
    </source>
</evidence>
<dbReference type="KEGG" id="lhb:D1010_08870"/>
<dbReference type="Pfam" id="PF16874">
    <property type="entry name" value="Glyco_hydro_36C"/>
    <property type="match status" value="1"/>
</dbReference>
<dbReference type="InterPro" id="IPR038417">
    <property type="entry name" value="Alpga-gal_N_sf"/>
</dbReference>
<dbReference type="InterPro" id="IPR000111">
    <property type="entry name" value="Glyco_hydro_27/36_CS"/>
</dbReference>
<dbReference type="Pfam" id="PF02065">
    <property type="entry name" value="Melibiase"/>
    <property type="match status" value="1"/>
</dbReference>
<comment type="similarity">
    <text evidence="2">Belongs to the glycosyl hydrolase 36 family.</text>
</comment>
<dbReference type="InterPro" id="IPR013780">
    <property type="entry name" value="Glyco_hydro_b"/>
</dbReference>
<dbReference type="InterPro" id="IPR050985">
    <property type="entry name" value="Alpha-glycosidase_related"/>
</dbReference>
<feature type="active site" description="Proton donor" evidence="7">
    <location>
        <position position="548"/>
    </location>
</feature>
<keyword evidence="4 6" id="KW-0378">Hydrolase</keyword>
<evidence type="ECO:0000256" key="3">
    <source>
        <dbReference type="ARBA" id="ARBA00012755"/>
    </source>
</evidence>
<dbReference type="SUPFAM" id="SSF51445">
    <property type="entry name" value="(Trans)glycosidases"/>
    <property type="match status" value="1"/>
</dbReference>
<keyword evidence="5 6" id="KW-0326">Glycosidase</keyword>
<dbReference type="InterPro" id="IPR002252">
    <property type="entry name" value="Glyco_hydro_36"/>
</dbReference>
<dbReference type="Gene3D" id="2.60.40.1180">
    <property type="entry name" value="Golgi alpha-mannosidase II"/>
    <property type="match status" value="1"/>
</dbReference>
<dbReference type="InterPro" id="IPR013785">
    <property type="entry name" value="Aldolase_TIM"/>
</dbReference>
<reference evidence="11 12" key="1">
    <citation type="submission" date="2019-10" db="EMBL/GenBank/DDBJ databases">
        <title>The completed genome of Lactobacillus harbinensis M1.</title>
        <authorList>
            <person name="Zheng Y."/>
        </authorList>
    </citation>
    <scope>NUCLEOTIDE SEQUENCE [LARGE SCALE GENOMIC DNA]</scope>
    <source>
        <strain evidence="11 12">M1</strain>
    </source>
</reference>
<dbReference type="PROSITE" id="PS00512">
    <property type="entry name" value="ALPHA_GALACTOSIDASE"/>
    <property type="match status" value="1"/>
</dbReference>
<feature type="domain" description="Glycosyl hydrolase family 36 N-terminal" evidence="10">
    <location>
        <begin position="28"/>
        <end position="285"/>
    </location>
</feature>
<dbReference type="InterPro" id="IPR031704">
    <property type="entry name" value="Glyco_hydro_36_N"/>
</dbReference>
<proteinExistence type="inferred from homology"/>
<dbReference type="Pfam" id="PF16875">
    <property type="entry name" value="Glyco_hydro_36N"/>
    <property type="match status" value="1"/>
</dbReference>
<evidence type="ECO:0000259" key="9">
    <source>
        <dbReference type="Pfam" id="PF16874"/>
    </source>
</evidence>
<dbReference type="Gene3D" id="2.70.98.60">
    <property type="entry name" value="alpha-galactosidase from lactobacil brevis"/>
    <property type="match status" value="1"/>
</dbReference>
<dbReference type="Gene3D" id="3.20.20.70">
    <property type="entry name" value="Aldolase class I"/>
    <property type="match status" value="1"/>
</dbReference>
<dbReference type="EMBL" id="CP045143">
    <property type="protein sequence ID" value="QFR23505.1"/>
    <property type="molecule type" value="Genomic_DNA"/>
</dbReference>
<evidence type="ECO:0000256" key="4">
    <source>
        <dbReference type="ARBA" id="ARBA00022801"/>
    </source>
</evidence>
<feature type="binding site" evidence="8">
    <location>
        <begin position="366"/>
        <end position="367"/>
    </location>
    <ligand>
        <name>substrate</name>
    </ligand>
</feature>
<dbReference type="AlphaFoldDB" id="A0A5P8M5I9"/>
<feature type="domain" description="Glycosyl hydrolase family 36 C-terminal" evidence="9">
    <location>
        <begin position="651"/>
        <end position="740"/>
    </location>
</feature>
<evidence type="ECO:0000259" key="10">
    <source>
        <dbReference type="Pfam" id="PF16875"/>
    </source>
</evidence>
<dbReference type="Proteomes" id="UP000326779">
    <property type="component" value="Chromosome"/>
</dbReference>
<name>A0A5P8M5I9_9LACO</name>
<evidence type="ECO:0000256" key="6">
    <source>
        <dbReference type="PIRNR" id="PIRNR005536"/>
    </source>
</evidence>
<organism evidence="11 12">
    <name type="scientific">Schleiferilactobacillus harbinensis</name>
    <dbReference type="NCBI Taxonomy" id="304207"/>
    <lineage>
        <taxon>Bacteria</taxon>
        <taxon>Bacillati</taxon>
        <taxon>Bacillota</taxon>
        <taxon>Bacilli</taxon>
        <taxon>Lactobacillales</taxon>
        <taxon>Lactobacillaceae</taxon>
        <taxon>Schleiferilactobacillus</taxon>
    </lineage>
</organism>
<protein>
    <recommendedName>
        <fullName evidence="3 6">Alpha-galactosidase</fullName>
        <ecNumber evidence="3 6">3.2.1.22</ecNumber>
    </recommendedName>
</protein>
<dbReference type="InterPro" id="IPR031705">
    <property type="entry name" value="Glyco_hydro_36_C"/>
</dbReference>
<feature type="binding site" evidence="8">
    <location>
        <position position="526"/>
    </location>
    <ligand>
        <name>substrate</name>
    </ligand>
</feature>
<dbReference type="CDD" id="cd14791">
    <property type="entry name" value="GH36"/>
    <property type="match status" value="1"/>
</dbReference>